<organism evidence="2 3">
    <name type="scientific">Pieris macdunnoughi</name>
    <dbReference type="NCBI Taxonomy" id="345717"/>
    <lineage>
        <taxon>Eukaryota</taxon>
        <taxon>Metazoa</taxon>
        <taxon>Ecdysozoa</taxon>
        <taxon>Arthropoda</taxon>
        <taxon>Hexapoda</taxon>
        <taxon>Insecta</taxon>
        <taxon>Pterygota</taxon>
        <taxon>Neoptera</taxon>
        <taxon>Endopterygota</taxon>
        <taxon>Lepidoptera</taxon>
        <taxon>Glossata</taxon>
        <taxon>Ditrysia</taxon>
        <taxon>Papilionoidea</taxon>
        <taxon>Pieridae</taxon>
        <taxon>Pierinae</taxon>
        <taxon>Pieris</taxon>
    </lineage>
</organism>
<evidence type="ECO:0000313" key="2">
    <source>
        <dbReference type="EMBL" id="CAF4853896.1"/>
    </source>
</evidence>
<dbReference type="InterPro" id="IPR040676">
    <property type="entry name" value="DUF5641"/>
</dbReference>
<dbReference type="InterPro" id="IPR012337">
    <property type="entry name" value="RNaseH-like_sf"/>
</dbReference>
<reference evidence="2" key="1">
    <citation type="submission" date="2021-02" db="EMBL/GenBank/DDBJ databases">
        <authorList>
            <person name="Steward A R."/>
        </authorList>
    </citation>
    <scope>NUCLEOTIDE SEQUENCE</scope>
</reference>
<comment type="caution">
    <text evidence="2">The sequence shown here is derived from an EMBL/GenBank/DDBJ whole genome shotgun (WGS) entry which is preliminary data.</text>
</comment>
<dbReference type="AlphaFoldDB" id="A0A821SB03"/>
<accession>A0A821SB03</accession>
<dbReference type="Gene3D" id="3.30.420.10">
    <property type="entry name" value="Ribonuclease H-like superfamily/Ribonuclease H"/>
    <property type="match status" value="1"/>
</dbReference>
<gene>
    <name evidence="2" type="ORF">PMACD_LOCUS7301</name>
</gene>
<protein>
    <recommendedName>
        <fullName evidence="1">DUF5641 domain-containing protein</fullName>
    </recommendedName>
</protein>
<feature type="domain" description="DUF5641" evidence="1">
    <location>
        <begin position="217"/>
        <end position="310"/>
    </location>
</feature>
<sequence>MKSPIILHHKCNLAKLIVIDAHLRTLHGRNSLTLNVVHKKYWILRAKSLAIHLELVSSLSSAAFLAAFKRFTSRRGHCKDIWSDCGTNFIGASKELDLAFKNSKSTVVDEIAQLLANDSTTWHFIPPGAPHFGGLWEAGVKSVKGHLKRVIGESCLTFEEFCTLITQVEACVNSRPLTLISSADDELPLTPGHFLIGDAPVTIPEESFVDTRPDYLNRWIKAQRMVQSLWRRWQSEYLTMLQHRYKWSQNHPDINIGTVVLVKDDRLPPGKWLLGRIVAKHPGADGVTRVVSLKFKDRVFKRPVTKLCPLPLAASEP</sequence>
<name>A0A821SB03_9NEOP</name>
<evidence type="ECO:0000259" key="1">
    <source>
        <dbReference type="Pfam" id="PF18701"/>
    </source>
</evidence>
<keyword evidence="3" id="KW-1185">Reference proteome</keyword>
<dbReference type="Proteomes" id="UP000663880">
    <property type="component" value="Unassembled WGS sequence"/>
</dbReference>
<dbReference type="EMBL" id="CAJOBZ010000017">
    <property type="protein sequence ID" value="CAF4853896.1"/>
    <property type="molecule type" value="Genomic_DNA"/>
</dbReference>
<proteinExistence type="predicted"/>
<dbReference type="Pfam" id="PF18701">
    <property type="entry name" value="DUF5641"/>
    <property type="match status" value="1"/>
</dbReference>
<dbReference type="OrthoDB" id="5984724at2759"/>
<dbReference type="SUPFAM" id="SSF53098">
    <property type="entry name" value="Ribonuclease H-like"/>
    <property type="match status" value="1"/>
</dbReference>
<dbReference type="GO" id="GO:0003676">
    <property type="term" value="F:nucleic acid binding"/>
    <property type="evidence" value="ECO:0007669"/>
    <property type="project" value="InterPro"/>
</dbReference>
<dbReference type="InterPro" id="IPR036397">
    <property type="entry name" value="RNaseH_sf"/>
</dbReference>
<dbReference type="PANTHER" id="PTHR47331">
    <property type="entry name" value="PHD-TYPE DOMAIN-CONTAINING PROTEIN"/>
    <property type="match status" value="1"/>
</dbReference>
<evidence type="ECO:0000313" key="3">
    <source>
        <dbReference type="Proteomes" id="UP000663880"/>
    </source>
</evidence>